<evidence type="ECO:0000259" key="2">
    <source>
        <dbReference type="Pfam" id="PF14529"/>
    </source>
</evidence>
<keyword evidence="3" id="KW-0695">RNA-directed DNA polymerase</keyword>
<dbReference type="AlphaFoldDB" id="A0A6L2LQG5"/>
<feature type="region of interest" description="Disordered" evidence="1">
    <location>
        <begin position="357"/>
        <end position="394"/>
    </location>
</feature>
<feature type="compositionally biased region" description="Basic and acidic residues" evidence="1">
    <location>
        <begin position="59"/>
        <end position="68"/>
    </location>
</feature>
<proteinExistence type="predicted"/>
<dbReference type="PANTHER" id="PTHR33710:SF64">
    <property type="entry name" value="ENDONUCLEASE_EXONUCLEASE_PHOSPHATASE DOMAIN-CONTAINING PROTEIN"/>
    <property type="match status" value="1"/>
</dbReference>
<reference evidence="3" key="1">
    <citation type="journal article" date="2019" name="Sci. Rep.">
        <title>Draft genome of Tanacetum cinerariifolium, the natural source of mosquito coil.</title>
        <authorList>
            <person name="Yamashiro T."/>
            <person name="Shiraishi A."/>
            <person name="Satake H."/>
            <person name="Nakayama K."/>
        </authorList>
    </citation>
    <scope>NUCLEOTIDE SEQUENCE</scope>
</reference>
<gene>
    <name evidence="3" type="ORF">Tci_036034</name>
</gene>
<dbReference type="Gene3D" id="3.60.10.10">
    <property type="entry name" value="Endonuclease/exonuclease/phosphatase"/>
    <property type="match status" value="1"/>
</dbReference>
<sequence length="494" mass="56507">MYWIRAKEVPGWVSDFFEDSDDECQSEEDNVVQESLVQDDVSCGDDFEVNEIPETQFDVSHDKNRNDSEDPFGNDRNASGANSQQEKNSEIPVVQNEVRDANDSDSQASASSRSSKFKQSVAPKSGGLILCLMEELVRVGQTMGYNIEGCMNNMTEIIKSQGVTNVKLLIVAVYAPHDPRDKCLLWNYLTHVSNQWDGEVIMMGDFNEVKCKSDRFGFIFNANGAEVFNSFINNAGLVEVPLGESAYTWSHRSTNKMSKIDRFLISDNLLSSYPNISVVTLERFLSDHRPILLRESYYDYGPIPFCFFHHWLVMDGFDTFVIDVWRNIPRFSCFSYIPKLTIITDLLFEYGKYPEEEEEEQSEQSKPEKKNKKLTRMDKKMAKPGKQKKKKPSNPVKKRLLLGLHLLGFNEGYSDGLYPPCDVNIGKKQLILSVKDILASYHEPVMGTVNKVCYGWRRPLTVITVILCEAGRFHPVCWNIERLILRNNDKKLLS</sequence>
<protein>
    <submittedName>
        <fullName evidence="3">RNA-directed DNA polymerase, eukaryota</fullName>
    </submittedName>
</protein>
<dbReference type="InterPro" id="IPR005135">
    <property type="entry name" value="Endo/exonuclease/phosphatase"/>
</dbReference>
<accession>A0A6L2LQG5</accession>
<keyword evidence="3" id="KW-0808">Transferase</keyword>
<feature type="compositionally biased region" description="Acidic residues" evidence="1">
    <location>
        <begin position="18"/>
        <end position="31"/>
    </location>
</feature>
<feature type="compositionally biased region" description="Basic residues" evidence="1">
    <location>
        <begin position="382"/>
        <end position="394"/>
    </location>
</feature>
<feature type="compositionally biased region" description="Low complexity" evidence="1">
    <location>
        <begin position="104"/>
        <end position="118"/>
    </location>
</feature>
<feature type="domain" description="Endonuclease/exonuclease/phosphatase" evidence="2">
    <location>
        <begin position="169"/>
        <end position="291"/>
    </location>
</feature>
<feature type="compositionally biased region" description="Polar residues" evidence="1">
    <location>
        <begin position="76"/>
        <end position="86"/>
    </location>
</feature>
<keyword evidence="3" id="KW-0548">Nucleotidyltransferase</keyword>
<organism evidence="3">
    <name type="scientific">Tanacetum cinerariifolium</name>
    <name type="common">Dalmatian daisy</name>
    <name type="synonym">Chrysanthemum cinerariifolium</name>
    <dbReference type="NCBI Taxonomy" id="118510"/>
    <lineage>
        <taxon>Eukaryota</taxon>
        <taxon>Viridiplantae</taxon>
        <taxon>Streptophyta</taxon>
        <taxon>Embryophyta</taxon>
        <taxon>Tracheophyta</taxon>
        <taxon>Spermatophyta</taxon>
        <taxon>Magnoliopsida</taxon>
        <taxon>eudicotyledons</taxon>
        <taxon>Gunneridae</taxon>
        <taxon>Pentapetalae</taxon>
        <taxon>asterids</taxon>
        <taxon>campanulids</taxon>
        <taxon>Asterales</taxon>
        <taxon>Asteraceae</taxon>
        <taxon>Asteroideae</taxon>
        <taxon>Anthemideae</taxon>
        <taxon>Anthemidinae</taxon>
        <taxon>Tanacetum</taxon>
    </lineage>
</organism>
<dbReference type="Pfam" id="PF14529">
    <property type="entry name" value="Exo_endo_phos_2"/>
    <property type="match status" value="1"/>
</dbReference>
<dbReference type="EMBL" id="BKCJ010004956">
    <property type="protein sequence ID" value="GEU64056.1"/>
    <property type="molecule type" value="Genomic_DNA"/>
</dbReference>
<dbReference type="InterPro" id="IPR036691">
    <property type="entry name" value="Endo/exonu/phosph_ase_sf"/>
</dbReference>
<feature type="region of interest" description="Disordered" evidence="1">
    <location>
        <begin position="18"/>
        <end position="93"/>
    </location>
</feature>
<feature type="compositionally biased region" description="Acidic residues" evidence="1">
    <location>
        <begin position="42"/>
        <end position="51"/>
    </location>
</feature>
<evidence type="ECO:0000313" key="3">
    <source>
        <dbReference type="EMBL" id="GEU64056.1"/>
    </source>
</evidence>
<name>A0A6L2LQG5_TANCI</name>
<comment type="caution">
    <text evidence="3">The sequence shown here is derived from an EMBL/GenBank/DDBJ whole genome shotgun (WGS) entry which is preliminary data.</text>
</comment>
<dbReference type="GO" id="GO:0003964">
    <property type="term" value="F:RNA-directed DNA polymerase activity"/>
    <property type="evidence" value="ECO:0007669"/>
    <property type="project" value="UniProtKB-KW"/>
</dbReference>
<dbReference type="SUPFAM" id="SSF56219">
    <property type="entry name" value="DNase I-like"/>
    <property type="match status" value="1"/>
</dbReference>
<evidence type="ECO:0000256" key="1">
    <source>
        <dbReference type="SAM" id="MobiDB-lite"/>
    </source>
</evidence>
<feature type="region of interest" description="Disordered" evidence="1">
    <location>
        <begin position="99"/>
        <end position="118"/>
    </location>
</feature>
<dbReference type="PANTHER" id="PTHR33710">
    <property type="entry name" value="BNAC02G09200D PROTEIN"/>
    <property type="match status" value="1"/>
</dbReference>